<protein>
    <submittedName>
        <fullName evidence="1">Uncharacterized protein</fullName>
    </submittedName>
</protein>
<comment type="caution">
    <text evidence="1">The sequence shown here is derived from an EMBL/GenBank/DDBJ whole genome shotgun (WGS) entry which is preliminary data.</text>
</comment>
<organism evidence="1 2">
    <name type="scientific">Nonomuraea antimicrobica</name>
    <dbReference type="NCBI Taxonomy" id="561173"/>
    <lineage>
        <taxon>Bacteria</taxon>
        <taxon>Bacillati</taxon>
        <taxon>Actinomycetota</taxon>
        <taxon>Actinomycetes</taxon>
        <taxon>Streptosporangiales</taxon>
        <taxon>Streptosporangiaceae</taxon>
        <taxon>Nonomuraea</taxon>
    </lineage>
</organism>
<proteinExistence type="predicted"/>
<reference evidence="2" key="1">
    <citation type="journal article" date="2019" name="Int. J. Syst. Evol. Microbiol.">
        <title>The Global Catalogue of Microorganisms (GCM) 10K type strain sequencing project: providing services to taxonomists for standard genome sequencing and annotation.</title>
        <authorList>
            <consortium name="The Broad Institute Genomics Platform"/>
            <consortium name="The Broad Institute Genome Sequencing Center for Infectious Disease"/>
            <person name="Wu L."/>
            <person name="Ma J."/>
        </authorList>
    </citation>
    <scope>NUCLEOTIDE SEQUENCE [LARGE SCALE GENOMIC DNA]</scope>
    <source>
        <strain evidence="2">JCM 16904</strain>
    </source>
</reference>
<dbReference type="EMBL" id="BAAAZP010000238">
    <property type="protein sequence ID" value="GAA3718653.1"/>
    <property type="molecule type" value="Genomic_DNA"/>
</dbReference>
<dbReference type="Gene3D" id="3.40.50.1010">
    <property type="entry name" value="5'-nuclease"/>
    <property type="match status" value="1"/>
</dbReference>
<evidence type="ECO:0000313" key="2">
    <source>
        <dbReference type="Proteomes" id="UP001500902"/>
    </source>
</evidence>
<evidence type="ECO:0000313" key="1">
    <source>
        <dbReference type="EMBL" id="GAA3718653.1"/>
    </source>
</evidence>
<gene>
    <name evidence="1" type="ORF">GCM10022224_100490</name>
</gene>
<sequence>MRTAIEAGVATTGLMYLLDRSALARIRVDDVIAKALQPLYAARAVATCTIIDLEVLYSARDHAHYQHIMHAQRQCLLLPVPPGTVP</sequence>
<dbReference type="Proteomes" id="UP001500902">
    <property type="component" value="Unassembled WGS sequence"/>
</dbReference>
<dbReference type="RefSeq" id="WP_344896642.1">
    <property type="nucleotide sequence ID" value="NZ_BAAAZP010000238.1"/>
</dbReference>
<name>A0ABP7EFU5_9ACTN</name>
<accession>A0ABP7EFU5</accession>
<keyword evidence="2" id="KW-1185">Reference proteome</keyword>